<sequence>MFSCSDRDERAVLQYRMSHEARRMGGKRRLLNMPNPNNHINSGSSLKELDQQICLLNYRLLSQWRLNKLSDRDETRKKLTELVMEREKINREVPGKTSQWNSSPFLRDLRKQIEVISFSS</sequence>
<accession>A0ABC8KDK6</accession>
<dbReference type="AlphaFoldDB" id="A0ABC8KDK6"/>
<keyword evidence="3" id="KW-1185">Reference proteome</keyword>
<protein>
    <submittedName>
        <fullName evidence="2">Uncharacterized protein</fullName>
    </submittedName>
</protein>
<reference evidence="2 3" key="1">
    <citation type="submission" date="2022-03" db="EMBL/GenBank/DDBJ databases">
        <authorList>
            <person name="Macdonald S."/>
            <person name="Ahmed S."/>
            <person name="Newling K."/>
        </authorList>
    </citation>
    <scope>NUCLEOTIDE SEQUENCE [LARGE SCALE GENOMIC DNA]</scope>
</reference>
<feature type="region of interest" description="Disordered" evidence="1">
    <location>
        <begin position="23"/>
        <end position="44"/>
    </location>
</feature>
<evidence type="ECO:0000313" key="3">
    <source>
        <dbReference type="Proteomes" id="UP001642260"/>
    </source>
</evidence>
<feature type="compositionally biased region" description="Polar residues" evidence="1">
    <location>
        <begin position="34"/>
        <end position="44"/>
    </location>
</feature>
<dbReference type="Proteomes" id="UP001642260">
    <property type="component" value="Unassembled WGS sequence"/>
</dbReference>
<evidence type="ECO:0000256" key="1">
    <source>
        <dbReference type="SAM" id="MobiDB-lite"/>
    </source>
</evidence>
<dbReference type="EMBL" id="CAKOAT010200933">
    <property type="protein sequence ID" value="CAH8354964.1"/>
    <property type="molecule type" value="Genomic_DNA"/>
</dbReference>
<comment type="caution">
    <text evidence="2">The sequence shown here is derived from an EMBL/GenBank/DDBJ whole genome shotgun (WGS) entry which is preliminary data.</text>
</comment>
<proteinExistence type="predicted"/>
<evidence type="ECO:0000313" key="2">
    <source>
        <dbReference type="EMBL" id="CAH8354964.1"/>
    </source>
</evidence>
<name>A0ABC8KDK6_ERUVS</name>
<organism evidence="2 3">
    <name type="scientific">Eruca vesicaria subsp. sativa</name>
    <name type="common">Garden rocket</name>
    <name type="synonym">Eruca sativa</name>
    <dbReference type="NCBI Taxonomy" id="29727"/>
    <lineage>
        <taxon>Eukaryota</taxon>
        <taxon>Viridiplantae</taxon>
        <taxon>Streptophyta</taxon>
        <taxon>Embryophyta</taxon>
        <taxon>Tracheophyta</taxon>
        <taxon>Spermatophyta</taxon>
        <taxon>Magnoliopsida</taxon>
        <taxon>eudicotyledons</taxon>
        <taxon>Gunneridae</taxon>
        <taxon>Pentapetalae</taxon>
        <taxon>rosids</taxon>
        <taxon>malvids</taxon>
        <taxon>Brassicales</taxon>
        <taxon>Brassicaceae</taxon>
        <taxon>Brassiceae</taxon>
        <taxon>Eruca</taxon>
    </lineage>
</organism>
<gene>
    <name evidence="2" type="ORF">ERUC_LOCUS20719</name>
</gene>